<proteinExistence type="inferred from homology"/>
<dbReference type="Pfam" id="PF03466">
    <property type="entry name" value="LysR_substrate"/>
    <property type="match status" value="1"/>
</dbReference>
<organism evidence="6 7">
    <name type="scientific">Paenibacillus dendritiformis C454</name>
    <dbReference type="NCBI Taxonomy" id="1131935"/>
    <lineage>
        <taxon>Bacteria</taxon>
        <taxon>Bacillati</taxon>
        <taxon>Bacillota</taxon>
        <taxon>Bacilli</taxon>
        <taxon>Bacillales</taxon>
        <taxon>Paenibacillaceae</taxon>
        <taxon>Paenibacillus</taxon>
    </lineage>
</organism>
<name>H3SI81_9BACL</name>
<evidence type="ECO:0000256" key="2">
    <source>
        <dbReference type="ARBA" id="ARBA00023015"/>
    </source>
</evidence>
<gene>
    <name evidence="6" type="ORF">PDENDC454_16248</name>
</gene>
<dbReference type="STRING" id="1131935.PDENDC454_16248"/>
<dbReference type="Proteomes" id="UP000003900">
    <property type="component" value="Unassembled WGS sequence"/>
</dbReference>
<protein>
    <submittedName>
        <fullName evidence="6">Transcriptional regulator</fullName>
    </submittedName>
</protein>
<keyword evidence="7" id="KW-1185">Reference proteome</keyword>
<dbReference type="InterPro" id="IPR036388">
    <property type="entry name" value="WH-like_DNA-bd_sf"/>
</dbReference>
<dbReference type="SUPFAM" id="SSF53850">
    <property type="entry name" value="Periplasmic binding protein-like II"/>
    <property type="match status" value="1"/>
</dbReference>
<dbReference type="InterPro" id="IPR050950">
    <property type="entry name" value="HTH-type_LysR_regulators"/>
</dbReference>
<dbReference type="GO" id="GO:0003677">
    <property type="term" value="F:DNA binding"/>
    <property type="evidence" value="ECO:0007669"/>
    <property type="project" value="UniProtKB-KW"/>
</dbReference>
<evidence type="ECO:0000256" key="1">
    <source>
        <dbReference type="ARBA" id="ARBA00009437"/>
    </source>
</evidence>
<keyword evidence="3" id="KW-0238">DNA-binding</keyword>
<dbReference type="PATRIC" id="fig|1131935.3.peg.3385"/>
<dbReference type="AlphaFoldDB" id="H3SI81"/>
<comment type="caution">
    <text evidence="6">The sequence shown here is derived from an EMBL/GenBank/DDBJ whole genome shotgun (WGS) entry which is preliminary data.</text>
</comment>
<evidence type="ECO:0000313" key="6">
    <source>
        <dbReference type="EMBL" id="EHQ61201.1"/>
    </source>
</evidence>
<dbReference type="CDD" id="cd05466">
    <property type="entry name" value="PBP2_LTTR_substrate"/>
    <property type="match status" value="1"/>
</dbReference>
<evidence type="ECO:0000259" key="5">
    <source>
        <dbReference type="PROSITE" id="PS50931"/>
    </source>
</evidence>
<dbReference type="EMBL" id="AHKH01000044">
    <property type="protein sequence ID" value="EHQ61201.1"/>
    <property type="molecule type" value="Genomic_DNA"/>
</dbReference>
<dbReference type="Gene3D" id="3.40.190.290">
    <property type="match status" value="1"/>
</dbReference>
<dbReference type="InterPro" id="IPR036390">
    <property type="entry name" value="WH_DNA-bd_sf"/>
</dbReference>
<dbReference type="Gene3D" id="1.10.10.10">
    <property type="entry name" value="Winged helix-like DNA-binding domain superfamily/Winged helix DNA-binding domain"/>
    <property type="match status" value="1"/>
</dbReference>
<accession>H3SI81</accession>
<dbReference type="Pfam" id="PF00126">
    <property type="entry name" value="HTH_1"/>
    <property type="match status" value="1"/>
</dbReference>
<keyword evidence="2" id="KW-0805">Transcription regulation</keyword>
<evidence type="ECO:0000256" key="3">
    <source>
        <dbReference type="ARBA" id="ARBA00023125"/>
    </source>
</evidence>
<dbReference type="OrthoDB" id="9803735at2"/>
<dbReference type="PANTHER" id="PTHR30419">
    <property type="entry name" value="HTH-TYPE TRANSCRIPTIONAL REGULATOR YBHD"/>
    <property type="match status" value="1"/>
</dbReference>
<dbReference type="GO" id="GO:0003700">
    <property type="term" value="F:DNA-binding transcription factor activity"/>
    <property type="evidence" value="ECO:0007669"/>
    <property type="project" value="InterPro"/>
</dbReference>
<dbReference type="FunFam" id="1.10.10.10:FF:000001">
    <property type="entry name" value="LysR family transcriptional regulator"/>
    <property type="match status" value="1"/>
</dbReference>
<dbReference type="SUPFAM" id="SSF46785">
    <property type="entry name" value="Winged helix' DNA-binding domain"/>
    <property type="match status" value="1"/>
</dbReference>
<comment type="similarity">
    <text evidence="1">Belongs to the LysR transcriptional regulatory family.</text>
</comment>
<dbReference type="PROSITE" id="PS50931">
    <property type="entry name" value="HTH_LYSR"/>
    <property type="match status" value="1"/>
</dbReference>
<keyword evidence="4" id="KW-0804">Transcription</keyword>
<sequence>MNLEQLEYIVQVAKTGSFTKAAEQSHVTLSAISQSISLLESEWGVSLFHRSRGLGAVPTPEGRALIAKANEALVALHDLRAEAQSYSDALSGQLRIATIPGPMHLLVHVVSGFKRDYPGVKVEIMEKGPKEILELLKHEKIDIGLIALSESLLHQQRGLAFERLLEGKMVVGVNEQSPLRLESAITPDKLAKQTFVLYDDEHIRDFMNQFVAAYGEVDILFISNNTQAIYNAVKEGIAVTIGLDYSFKEDGEHIITLPLESPATEPVYYGWVHPEEKHIARSAKRFLNRLQAEL</sequence>
<reference evidence="6 7" key="1">
    <citation type="journal article" date="2012" name="J. Bacteriol.">
        <title>Genome Sequence of the Pattern-Forming Social Bacterium Paenibacillus dendritiformis C454 Chiral Morphotype.</title>
        <authorList>
            <person name="Sirota-Madi A."/>
            <person name="Olender T."/>
            <person name="Helman Y."/>
            <person name="Brainis I."/>
            <person name="Finkelshtein A."/>
            <person name="Roth D."/>
            <person name="Hagai E."/>
            <person name="Leshkowitz D."/>
            <person name="Brodsky L."/>
            <person name="Galatenko V."/>
            <person name="Nikolaev V."/>
            <person name="Gutnick D.L."/>
            <person name="Lancet D."/>
            <person name="Ben-Jacob E."/>
        </authorList>
    </citation>
    <scope>NUCLEOTIDE SEQUENCE [LARGE SCALE GENOMIC DNA]</scope>
    <source>
        <strain evidence="6 7">C454</strain>
    </source>
</reference>
<evidence type="ECO:0000313" key="7">
    <source>
        <dbReference type="Proteomes" id="UP000003900"/>
    </source>
</evidence>
<dbReference type="InterPro" id="IPR000847">
    <property type="entry name" value="LysR_HTH_N"/>
</dbReference>
<dbReference type="InterPro" id="IPR005119">
    <property type="entry name" value="LysR_subst-bd"/>
</dbReference>
<dbReference type="RefSeq" id="WP_006677743.1">
    <property type="nucleotide sequence ID" value="NZ_AHKH01000044.1"/>
</dbReference>
<evidence type="ECO:0000256" key="4">
    <source>
        <dbReference type="ARBA" id="ARBA00023163"/>
    </source>
</evidence>
<feature type="domain" description="HTH lysR-type" evidence="5">
    <location>
        <begin position="1"/>
        <end position="59"/>
    </location>
</feature>
<dbReference type="GO" id="GO:0005829">
    <property type="term" value="C:cytosol"/>
    <property type="evidence" value="ECO:0007669"/>
    <property type="project" value="TreeGrafter"/>
</dbReference>